<dbReference type="InterPro" id="IPR051083">
    <property type="entry name" value="GrpII_Intron_Splice-Mob/Def"/>
</dbReference>
<comment type="caution">
    <text evidence="4">The sequence shown here is derived from an EMBL/GenBank/DDBJ whole genome shotgun (WGS) entry which is preliminary data.</text>
</comment>
<dbReference type="OrthoDB" id="9793236at2"/>
<keyword evidence="5" id="KW-1185">Reference proteome</keyword>
<dbReference type="PANTHER" id="PTHR34047:SF8">
    <property type="entry name" value="PROTEIN YKFC"/>
    <property type="match status" value="1"/>
</dbReference>
<proteinExistence type="inferred from homology"/>
<name>A0A2S6H8F4_9GAMM</name>
<dbReference type="Proteomes" id="UP000238071">
    <property type="component" value="Unassembled WGS sequence"/>
</dbReference>
<accession>A0A2S6H8F4</accession>
<sequence length="585" mass="66293">MPNYEHFFTDEKIISALCKQRMVFCRDAHGKEFLGKFLPGNQRTEKPSPILSLMPPRSRWKRVCKQASNSHRQNTTNLKFTVKQLREASAPEDRSWIAAQNELIESIRVKALAKDRISFESPKITPIPKDKSKLKYRLIASYSDNLVDSTVIGQCANYLRRKFDDAYFLECSFAFRSPPDGQKPVTHHNAFEQLAKFWKENQKGNQIQAYIAECDIQGFYDTIDREVILSCYDAAVLELKEKHGIGIDDRAKQVILAYLESYTYNNYGRPKALSILGLNSASTEVKDRDETLQEFHAPERKYGVPQGGALSVFFANLILHKADLAVMKILETQSSDGLYVRYCDDMVIATLDEGITGRALEAYTDELKKLKLVHHSPKSIVAYSGSKKRDFWNTKTKKTYLWGNKATVSSAMPWLAFVGYQLRYDGMVRIRPSSIQKELEKQRKLREKFLKSIETALEHDKPLNYSRRELLASLEGCLRAGAIGKRPALDLSCGLTESEFGWCKGFNELASEHLPELQPIAQSQLRCLDRGLGKQLAIAKASLAAHPKLLDSMKNGENNPTPKLKYSGKPRSYAGQLKPKSTDGN</sequence>
<organism evidence="4 5">
    <name type="scientific">Methylobacter tundripaludum</name>
    <dbReference type="NCBI Taxonomy" id="173365"/>
    <lineage>
        <taxon>Bacteria</taxon>
        <taxon>Pseudomonadati</taxon>
        <taxon>Pseudomonadota</taxon>
        <taxon>Gammaproteobacteria</taxon>
        <taxon>Methylococcales</taxon>
        <taxon>Methylococcaceae</taxon>
        <taxon>Methylobacter</taxon>
    </lineage>
</organism>
<evidence type="ECO:0000313" key="4">
    <source>
        <dbReference type="EMBL" id="PPK73772.1"/>
    </source>
</evidence>
<gene>
    <name evidence="4" type="ORF">B0F88_101303</name>
</gene>
<dbReference type="SUPFAM" id="SSF56672">
    <property type="entry name" value="DNA/RNA polymerases"/>
    <property type="match status" value="1"/>
</dbReference>
<dbReference type="PROSITE" id="PS50878">
    <property type="entry name" value="RT_POL"/>
    <property type="match status" value="1"/>
</dbReference>
<evidence type="ECO:0000256" key="2">
    <source>
        <dbReference type="SAM" id="MobiDB-lite"/>
    </source>
</evidence>
<dbReference type="PANTHER" id="PTHR34047">
    <property type="entry name" value="NUCLEAR INTRON MATURASE 1, MITOCHONDRIAL-RELATED"/>
    <property type="match status" value="1"/>
</dbReference>
<dbReference type="InterPro" id="IPR043502">
    <property type="entry name" value="DNA/RNA_pol_sf"/>
</dbReference>
<dbReference type="RefSeq" id="WP_104422158.1">
    <property type="nucleotide sequence ID" value="NZ_PTIY01000001.1"/>
</dbReference>
<dbReference type="AlphaFoldDB" id="A0A2S6H8F4"/>
<evidence type="ECO:0000256" key="1">
    <source>
        <dbReference type="ARBA" id="ARBA00034120"/>
    </source>
</evidence>
<feature type="region of interest" description="Disordered" evidence="2">
    <location>
        <begin position="551"/>
        <end position="585"/>
    </location>
</feature>
<feature type="domain" description="Reverse transcriptase" evidence="3">
    <location>
        <begin position="108"/>
        <end position="422"/>
    </location>
</feature>
<evidence type="ECO:0000259" key="3">
    <source>
        <dbReference type="PROSITE" id="PS50878"/>
    </source>
</evidence>
<dbReference type="InterPro" id="IPR000477">
    <property type="entry name" value="RT_dom"/>
</dbReference>
<reference evidence="4 5" key="1">
    <citation type="submission" date="2018-02" db="EMBL/GenBank/DDBJ databases">
        <title>Subsurface microbial communities from deep shales in Ohio and West Virginia, USA.</title>
        <authorList>
            <person name="Wrighton K."/>
        </authorList>
    </citation>
    <scope>NUCLEOTIDE SEQUENCE [LARGE SCALE GENOMIC DNA]</scope>
    <source>
        <strain evidence="4 5">OWC-G53F</strain>
    </source>
</reference>
<protein>
    <recommendedName>
        <fullName evidence="3">Reverse transcriptase domain-containing protein</fullName>
    </recommendedName>
</protein>
<dbReference type="EMBL" id="PTIY01000001">
    <property type="protein sequence ID" value="PPK73772.1"/>
    <property type="molecule type" value="Genomic_DNA"/>
</dbReference>
<comment type="similarity">
    <text evidence="1">Belongs to the bacterial reverse transcriptase family.</text>
</comment>
<evidence type="ECO:0000313" key="5">
    <source>
        <dbReference type="Proteomes" id="UP000238071"/>
    </source>
</evidence>